<accession>A0A9P1H959</accession>
<reference evidence="2" key="1">
    <citation type="submission" date="2022-11" db="EMBL/GenBank/DDBJ databases">
        <authorList>
            <person name="Scott C."/>
            <person name="Bruce N."/>
        </authorList>
    </citation>
    <scope>NUCLEOTIDE SEQUENCE</scope>
</reference>
<keyword evidence="3" id="KW-1185">Reference proteome</keyword>
<name>A0A9P1H959_9PEZI</name>
<evidence type="ECO:0000256" key="1">
    <source>
        <dbReference type="ARBA" id="ARBA00007865"/>
    </source>
</evidence>
<dbReference type="OrthoDB" id="5396at2759"/>
<gene>
    <name evidence="2" type="ORF">PPNO1_LOCUS7416</name>
</gene>
<comment type="caution">
    <text evidence="2">The sequence shown here is derived from an EMBL/GenBank/DDBJ whole genome shotgun (WGS) entry which is preliminary data.</text>
</comment>
<proteinExistence type="inferred from homology"/>
<dbReference type="GO" id="GO:0004061">
    <property type="term" value="F:arylformamidase activity"/>
    <property type="evidence" value="ECO:0007669"/>
    <property type="project" value="InterPro"/>
</dbReference>
<protein>
    <recommendedName>
        <fullName evidence="4">Cyclase</fullName>
    </recommendedName>
</protein>
<dbReference type="Proteomes" id="UP000838763">
    <property type="component" value="Unassembled WGS sequence"/>
</dbReference>
<dbReference type="EMBL" id="CALLCH030000017">
    <property type="protein sequence ID" value="CAI4217816.1"/>
    <property type="molecule type" value="Genomic_DNA"/>
</dbReference>
<organism evidence="2 3">
    <name type="scientific">Parascedosporium putredinis</name>
    <dbReference type="NCBI Taxonomy" id="1442378"/>
    <lineage>
        <taxon>Eukaryota</taxon>
        <taxon>Fungi</taxon>
        <taxon>Dikarya</taxon>
        <taxon>Ascomycota</taxon>
        <taxon>Pezizomycotina</taxon>
        <taxon>Sordariomycetes</taxon>
        <taxon>Hypocreomycetidae</taxon>
        <taxon>Microascales</taxon>
        <taxon>Microascaceae</taxon>
        <taxon>Parascedosporium</taxon>
    </lineage>
</organism>
<dbReference type="Pfam" id="PF04199">
    <property type="entry name" value="Cyclase"/>
    <property type="match status" value="1"/>
</dbReference>
<dbReference type="InterPro" id="IPR037175">
    <property type="entry name" value="KFase_sf"/>
</dbReference>
<dbReference type="Gene3D" id="3.50.30.50">
    <property type="entry name" value="Putative cyclase"/>
    <property type="match status" value="1"/>
</dbReference>
<sequence>MAEYENLPDFDSLPASRTCPKVVKDALDEARDGVSISLNWDMAAAHGFDDEITFNPQSASQWDSLVHVAHQPTGLSYNGCKPTKQALLDGDDACLPSLNHWHARGGLVARGVLLDYRAYAHTKGIAYDCFSNHGISVQDLEAVAAFQGTTFKQGDVVIIRTGFTEDLGAADADEQVRMMNTHQAVGVKGNRESAKWFWNHHFAAVAGDTIAFEVMPPLLEDEGDKPGETRDLVLHQYFLSLFGLPIGELWDLKALAEHCQKIGRYSFLLTSAPLNLPASVGSPPNALAIF</sequence>
<dbReference type="InterPro" id="IPR007325">
    <property type="entry name" value="KFase/CYL"/>
</dbReference>
<dbReference type="PANTHER" id="PTHR34861">
    <property type="match status" value="1"/>
</dbReference>
<dbReference type="PANTHER" id="PTHR34861:SF10">
    <property type="entry name" value="CYCLASE"/>
    <property type="match status" value="1"/>
</dbReference>
<comment type="similarity">
    <text evidence="1">Belongs to the Cyclase 1 superfamily.</text>
</comment>
<dbReference type="SUPFAM" id="SSF102198">
    <property type="entry name" value="Putative cyclase"/>
    <property type="match status" value="1"/>
</dbReference>
<evidence type="ECO:0008006" key="4">
    <source>
        <dbReference type="Google" id="ProtNLM"/>
    </source>
</evidence>
<evidence type="ECO:0000313" key="3">
    <source>
        <dbReference type="Proteomes" id="UP000838763"/>
    </source>
</evidence>
<dbReference type="GO" id="GO:0019441">
    <property type="term" value="P:L-tryptophan catabolic process to kynurenine"/>
    <property type="evidence" value="ECO:0007669"/>
    <property type="project" value="InterPro"/>
</dbReference>
<dbReference type="AlphaFoldDB" id="A0A9P1H959"/>
<evidence type="ECO:0000313" key="2">
    <source>
        <dbReference type="EMBL" id="CAI4217816.1"/>
    </source>
</evidence>